<dbReference type="PANTHER" id="PTHR43162:SF1">
    <property type="entry name" value="PRESTALK A DIFFERENTIATION PROTEIN A"/>
    <property type="match status" value="1"/>
</dbReference>
<keyword evidence="3" id="KW-1185">Reference proteome</keyword>
<reference evidence="2 3" key="1">
    <citation type="submission" date="2019-06" db="EMBL/GenBank/DDBJ databases">
        <title>Sequencing the genomes of 1000 actinobacteria strains.</title>
        <authorList>
            <person name="Klenk H.-P."/>
        </authorList>
    </citation>
    <scope>NUCLEOTIDE SEQUENCE [LARGE SCALE GENOMIC DNA]</scope>
    <source>
        <strain evidence="2 3">DSM 19560</strain>
    </source>
</reference>
<gene>
    <name evidence="2" type="ORF">BKA23_2773</name>
</gene>
<dbReference type="EMBL" id="VIVQ01000002">
    <property type="protein sequence ID" value="TWE10412.1"/>
    <property type="molecule type" value="Genomic_DNA"/>
</dbReference>
<dbReference type="InterPro" id="IPR051604">
    <property type="entry name" value="Ergot_Alk_Oxidoreductase"/>
</dbReference>
<dbReference type="Gene3D" id="3.90.25.10">
    <property type="entry name" value="UDP-galactose 4-epimerase, domain 1"/>
    <property type="match status" value="1"/>
</dbReference>
<dbReference type="Pfam" id="PF13460">
    <property type="entry name" value="NAD_binding_10"/>
    <property type="match status" value="1"/>
</dbReference>
<dbReference type="OrthoDB" id="4632815at2"/>
<dbReference type="InterPro" id="IPR016040">
    <property type="entry name" value="NAD(P)-bd_dom"/>
</dbReference>
<dbReference type="PANTHER" id="PTHR43162">
    <property type="match status" value="1"/>
</dbReference>
<dbReference type="InterPro" id="IPR036291">
    <property type="entry name" value="NAD(P)-bd_dom_sf"/>
</dbReference>
<dbReference type="AlphaFoldDB" id="A0A561E477"/>
<proteinExistence type="predicted"/>
<name>A0A561E477_9MICO</name>
<dbReference type="Gene3D" id="3.40.50.720">
    <property type="entry name" value="NAD(P)-binding Rossmann-like Domain"/>
    <property type="match status" value="1"/>
</dbReference>
<feature type="domain" description="NAD(P)-binding" evidence="1">
    <location>
        <begin position="2"/>
        <end position="165"/>
    </location>
</feature>
<organism evidence="2 3">
    <name type="scientific">Rudaeicoccus suwonensis</name>
    <dbReference type="NCBI Taxonomy" id="657409"/>
    <lineage>
        <taxon>Bacteria</taxon>
        <taxon>Bacillati</taxon>
        <taxon>Actinomycetota</taxon>
        <taxon>Actinomycetes</taxon>
        <taxon>Micrococcales</taxon>
        <taxon>Dermacoccaceae</taxon>
        <taxon>Rudaeicoccus</taxon>
    </lineage>
</organism>
<evidence type="ECO:0000259" key="1">
    <source>
        <dbReference type="Pfam" id="PF13460"/>
    </source>
</evidence>
<evidence type="ECO:0000313" key="2">
    <source>
        <dbReference type="EMBL" id="TWE10412.1"/>
    </source>
</evidence>
<dbReference type="RefSeq" id="WP_145229353.1">
    <property type="nucleotide sequence ID" value="NZ_VIVQ01000002.1"/>
</dbReference>
<dbReference type="SUPFAM" id="SSF51735">
    <property type="entry name" value="NAD(P)-binding Rossmann-fold domains"/>
    <property type="match status" value="1"/>
</dbReference>
<protein>
    <submittedName>
        <fullName evidence="2">Putative NAD(P)-binding protein</fullName>
    </submittedName>
</protein>
<accession>A0A561E477</accession>
<sequence>MRLIARDPSRPPDSVRDNADAIAGSHADSTVLDTALVGADALFVLIPPNFRAPDATDHYLAFAQPIAAAVQKHGVDRVVAVSSLGRGYTGPSGLLGSAWRMDSVLESSGAAYRSLQPPFFMENLLHQTQSIRDHGILELPAEPGAPFATVATADIARVAAGLLADRSWTGDAGVLVRAPQDHTPAELAQIISDAVHGPVSYRQTSMADYRDQLASFGASQAMAQAMVEMAEAQADGVYPPADGTGGGTTFTEWVDAVLAPAITA</sequence>
<evidence type="ECO:0000313" key="3">
    <source>
        <dbReference type="Proteomes" id="UP000318297"/>
    </source>
</evidence>
<dbReference type="Proteomes" id="UP000318297">
    <property type="component" value="Unassembled WGS sequence"/>
</dbReference>
<comment type="caution">
    <text evidence="2">The sequence shown here is derived from an EMBL/GenBank/DDBJ whole genome shotgun (WGS) entry which is preliminary data.</text>
</comment>